<protein>
    <submittedName>
        <fullName evidence="2">Uncharacterized protein</fullName>
    </submittedName>
</protein>
<feature type="compositionally biased region" description="Basic and acidic residues" evidence="1">
    <location>
        <begin position="84"/>
        <end position="93"/>
    </location>
</feature>
<dbReference type="EMBL" id="QJNU01000601">
    <property type="protein sequence ID" value="RYO92714.1"/>
    <property type="molecule type" value="Genomic_DNA"/>
</dbReference>
<dbReference type="Proteomes" id="UP000293360">
    <property type="component" value="Unassembled WGS sequence"/>
</dbReference>
<name>A0A4Q4SYF3_9PEZI</name>
<reference evidence="2 3" key="1">
    <citation type="submission" date="2018-06" db="EMBL/GenBank/DDBJ databases">
        <title>Complete Genomes of Monosporascus.</title>
        <authorList>
            <person name="Robinson A.J."/>
            <person name="Natvig D.O."/>
        </authorList>
    </citation>
    <scope>NUCLEOTIDE SEQUENCE [LARGE SCALE GENOMIC DNA]</scope>
    <source>
        <strain evidence="2 3">CBS 110550</strain>
    </source>
</reference>
<proteinExistence type="predicted"/>
<evidence type="ECO:0000313" key="2">
    <source>
        <dbReference type="EMBL" id="RYO92714.1"/>
    </source>
</evidence>
<sequence length="319" mass="35484">MPIFQQDLDRRGSAGRPGTETATDIEDGDGLSIPMPSPQEDYSLPRRLSEESLRTEFCEGPAPESPAPRTLEHERAAPCSNRAELIERLKKGESPTWVPNRFLRTPPPREEKESNYRSRTSHDQFDSIWNQSPVTTIRSPNQTSNSPSLLPPPTITPEKGETTSEGESTLQHGLSIERPRSALHSGDFTQDDPPRDGISGEEDRRAIHQNNLSDSGHPWLATSPPRDFTPFRFERRDPPVRPTVTTSSLSSLSSSVSSSFVYMPPTSPLVQSESNDDLELTSPMDGIDISSSVPRNSHYRPLYAMRGRSRTKLTNPADL</sequence>
<dbReference type="AlphaFoldDB" id="A0A4Q4SYF3"/>
<feature type="region of interest" description="Disordered" evidence="1">
    <location>
        <begin position="1"/>
        <end position="319"/>
    </location>
</feature>
<feature type="compositionally biased region" description="Low complexity" evidence="1">
    <location>
        <begin position="243"/>
        <end position="259"/>
    </location>
</feature>
<feature type="compositionally biased region" description="Low complexity" evidence="1">
    <location>
        <begin position="139"/>
        <end position="148"/>
    </location>
</feature>
<feature type="compositionally biased region" description="Polar residues" evidence="1">
    <location>
        <begin position="127"/>
        <end position="138"/>
    </location>
</feature>
<comment type="caution">
    <text evidence="2">The sequence shown here is derived from an EMBL/GenBank/DDBJ whole genome shotgun (WGS) entry which is preliminary data.</text>
</comment>
<feature type="compositionally biased region" description="Basic and acidic residues" evidence="1">
    <location>
        <begin position="107"/>
        <end position="125"/>
    </location>
</feature>
<accession>A0A4Q4SYF3</accession>
<evidence type="ECO:0000313" key="3">
    <source>
        <dbReference type="Proteomes" id="UP000293360"/>
    </source>
</evidence>
<evidence type="ECO:0000256" key="1">
    <source>
        <dbReference type="SAM" id="MobiDB-lite"/>
    </source>
</evidence>
<gene>
    <name evidence="2" type="ORF">DL764_008090</name>
</gene>
<dbReference type="OrthoDB" id="8625101at2759"/>
<feature type="compositionally biased region" description="Basic and acidic residues" evidence="1">
    <location>
        <begin position="43"/>
        <end position="57"/>
    </location>
</feature>
<organism evidence="2 3">
    <name type="scientific">Monosporascus ibericus</name>
    <dbReference type="NCBI Taxonomy" id="155417"/>
    <lineage>
        <taxon>Eukaryota</taxon>
        <taxon>Fungi</taxon>
        <taxon>Dikarya</taxon>
        <taxon>Ascomycota</taxon>
        <taxon>Pezizomycotina</taxon>
        <taxon>Sordariomycetes</taxon>
        <taxon>Xylariomycetidae</taxon>
        <taxon>Xylariales</taxon>
        <taxon>Xylariales incertae sedis</taxon>
        <taxon>Monosporascus</taxon>
    </lineage>
</organism>
<keyword evidence="3" id="KW-1185">Reference proteome</keyword>